<dbReference type="SUPFAM" id="SSF89124">
    <property type="entry name" value="Nop domain"/>
    <property type="match status" value="1"/>
</dbReference>
<dbReference type="Proteomes" id="UP000603056">
    <property type="component" value="Unassembled WGS sequence"/>
</dbReference>
<evidence type="ECO:0000313" key="5">
    <source>
        <dbReference type="Proteomes" id="UP000603056"/>
    </source>
</evidence>
<dbReference type="InterPro" id="IPR036070">
    <property type="entry name" value="Nop_dom_sf"/>
</dbReference>
<dbReference type="PANTHER" id="PTHR10894">
    <property type="entry name" value="NUCLEOLAR PROTEIN 5 NUCLEOLAR PROTEIN NOP5 NOP58"/>
    <property type="match status" value="1"/>
</dbReference>
<dbReference type="AlphaFoldDB" id="A0A811T8V4"/>
<dbReference type="EMBL" id="CAJHIP010000006">
    <property type="protein sequence ID" value="CAD6492033.1"/>
    <property type="molecule type" value="Genomic_DNA"/>
</dbReference>
<comment type="similarity">
    <text evidence="1">Belongs to the NOP5/NOP56 family.</text>
</comment>
<dbReference type="PANTHER" id="PTHR10894:SF0">
    <property type="entry name" value="NUCLEOLAR PROTEIN 56"/>
    <property type="match status" value="1"/>
</dbReference>
<protein>
    <submittedName>
        <fullName evidence="3">Putative NOP5 family protein</fullName>
    </submittedName>
</protein>
<organism evidence="3 5">
    <name type="scientific">Candidatus Argoarchaeum ethanivorans</name>
    <dbReference type="NCBI Taxonomy" id="2608793"/>
    <lineage>
        <taxon>Archaea</taxon>
        <taxon>Methanobacteriati</taxon>
        <taxon>Methanobacteriota</taxon>
        <taxon>Stenosarchaea group</taxon>
        <taxon>Methanomicrobia</taxon>
        <taxon>Methanosarcinales</taxon>
        <taxon>Methanosarcinales incertae sedis</taxon>
        <taxon>GOM Arc I cluster</taxon>
        <taxon>Candidatus Argoarchaeum</taxon>
    </lineage>
</organism>
<dbReference type="GO" id="GO:0031428">
    <property type="term" value="C:box C/D methylation guide snoRNP complex"/>
    <property type="evidence" value="ECO:0007669"/>
    <property type="project" value="InterPro"/>
</dbReference>
<dbReference type="GO" id="GO:0030515">
    <property type="term" value="F:snoRNA binding"/>
    <property type="evidence" value="ECO:0007669"/>
    <property type="project" value="InterPro"/>
</dbReference>
<dbReference type="InterPro" id="IPR002687">
    <property type="entry name" value="Nop_dom"/>
</dbReference>
<evidence type="ECO:0000259" key="2">
    <source>
        <dbReference type="PROSITE" id="PS51358"/>
    </source>
</evidence>
<dbReference type="SMART" id="SM00931">
    <property type="entry name" value="NOSIC"/>
    <property type="match status" value="1"/>
</dbReference>
<dbReference type="InterPro" id="IPR045056">
    <property type="entry name" value="Nop56/Nop58"/>
</dbReference>
<accession>A0A811T8V4</accession>
<evidence type="ECO:0000256" key="1">
    <source>
        <dbReference type="ARBA" id="ARBA00009211"/>
    </source>
</evidence>
<evidence type="ECO:0000313" key="3">
    <source>
        <dbReference type="EMBL" id="CAD6492033.1"/>
    </source>
</evidence>
<sequence length="317" mass="35563">MCESIQYYTWFGVFTIKNEKVVDCNLFPKDAHKLAELMEERTAAFSGSKTCCIDMVNLAINQGVVNTREEYYDLLQDVMLEVVKNKIRTQWTKDVQIIQAASTIDELDKIINLLQERLNTGYSIHFPEHGMHALKLAELITTYGSRNNIPADHALYEKAINSTGMNLTGQEEQLLQALAANILHLYKLRGESEDYLNHTLPQFAPNLTSILGANLAARMISLVGSLEKLSEKPASTVQVIGASKALFKHLRKHAPSPKHGIIYQHPLVKNAQYKLRGKTSRALAGKIAISARIDYYNGSLNPQTEQDLKKRIAQIKG</sequence>
<dbReference type="PROSITE" id="PS51358">
    <property type="entry name" value="NOP"/>
    <property type="match status" value="1"/>
</dbReference>
<evidence type="ECO:0000313" key="4">
    <source>
        <dbReference type="EMBL" id="CAD6492992.1"/>
    </source>
</evidence>
<dbReference type="EMBL" id="CAJHIS010000008">
    <property type="protein sequence ID" value="CAD6492992.1"/>
    <property type="molecule type" value="Genomic_DNA"/>
</dbReference>
<dbReference type="Proteomes" id="UP000634805">
    <property type="component" value="Unassembled WGS sequence"/>
</dbReference>
<dbReference type="InterPro" id="IPR042239">
    <property type="entry name" value="Nop_C"/>
</dbReference>
<dbReference type="InterPro" id="IPR012976">
    <property type="entry name" value="NOSIC"/>
</dbReference>
<feature type="domain" description="Nop" evidence="2">
    <location>
        <begin position="203"/>
        <end position="317"/>
    </location>
</feature>
<reference evidence="3" key="1">
    <citation type="submission" date="2020-10" db="EMBL/GenBank/DDBJ databases">
        <authorList>
            <person name="Hahn C.J."/>
            <person name="Laso-Perez R."/>
            <person name="Vulcano F."/>
            <person name="Vaziourakis K.-M."/>
            <person name="Stokke R."/>
            <person name="Steen I.H."/>
            <person name="Teske A."/>
            <person name="Boetius A."/>
            <person name="Liebeke M."/>
            <person name="Amann R."/>
            <person name="Knittel K."/>
        </authorList>
    </citation>
    <scope>NUCLEOTIDE SEQUENCE</scope>
    <source>
        <strain evidence="4">Gfbio:e3339647-f889-4370-9287-4fb5cb688e4c:AG392D22_GoMArc1</strain>
        <strain evidence="3">Gfbio:e3339647-f889-4370-9287-4fb5cb688e4c:AG394J04_GoMArc1</strain>
    </source>
</reference>
<proteinExistence type="inferred from homology"/>
<gene>
    <name evidence="4" type="ORF">EMLJLAPB_00413</name>
    <name evidence="3" type="ORF">FFODKBPE_00259</name>
</gene>
<dbReference type="Gene3D" id="1.10.287.4070">
    <property type="match status" value="1"/>
</dbReference>
<name>A0A811T8V4_9EURY</name>
<dbReference type="Pfam" id="PF01798">
    <property type="entry name" value="Nop"/>
    <property type="match status" value="1"/>
</dbReference>
<dbReference type="Gene3D" id="1.10.246.90">
    <property type="entry name" value="Nop domain"/>
    <property type="match status" value="1"/>
</dbReference>
<comment type="caution">
    <text evidence="3">The sequence shown here is derived from an EMBL/GenBank/DDBJ whole genome shotgun (WGS) entry which is preliminary data.</text>
</comment>